<keyword evidence="1" id="KW-0853">WD repeat</keyword>
<feature type="non-terminal residue" evidence="4">
    <location>
        <position position="1"/>
    </location>
</feature>
<proteinExistence type="predicted"/>
<evidence type="ECO:0000256" key="2">
    <source>
        <dbReference type="ARBA" id="ARBA00022737"/>
    </source>
</evidence>
<reference evidence="5" key="3">
    <citation type="submission" date="2015-06" db="UniProtKB">
        <authorList>
            <consortium name="EnsemblMetazoa"/>
        </authorList>
    </citation>
    <scope>IDENTIFICATION</scope>
</reference>
<dbReference type="Proteomes" id="UP000014760">
    <property type="component" value="Unassembled WGS sequence"/>
</dbReference>
<dbReference type="EMBL" id="AMQN01014196">
    <property type="status" value="NOT_ANNOTATED_CDS"/>
    <property type="molecule type" value="Genomic_DNA"/>
</dbReference>
<dbReference type="PANTHER" id="PTHR19871:SF14">
    <property type="entry name" value="DUF4062 DOMAIN-CONTAINING PROTEIN"/>
    <property type="match status" value="1"/>
</dbReference>
<keyword evidence="6" id="KW-1185">Reference proteome</keyword>
<protein>
    <recommendedName>
        <fullName evidence="3">NWD1/2-like winged helix-turn-helix domain-containing protein</fullName>
    </recommendedName>
</protein>
<dbReference type="AlphaFoldDB" id="R7TI03"/>
<evidence type="ECO:0000313" key="6">
    <source>
        <dbReference type="Proteomes" id="UP000014760"/>
    </source>
</evidence>
<reference evidence="6" key="1">
    <citation type="submission" date="2012-12" db="EMBL/GenBank/DDBJ databases">
        <authorList>
            <person name="Hellsten U."/>
            <person name="Grimwood J."/>
            <person name="Chapman J.A."/>
            <person name="Shapiro H."/>
            <person name="Aerts A."/>
            <person name="Otillar R.P."/>
            <person name="Terry A.Y."/>
            <person name="Boore J.L."/>
            <person name="Simakov O."/>
            <person name="Marletaz F."/>
            <person name="Cho S.-J."/>
            <person name="Edsinger-Gonzales E."/>
            <person name="Havlak P."/>
            <person name="Kuo D.-H."/>
            <person name="Larsson T."/>
            <person name="Lv J."/>
            <person name="Arendt D."/>
            <person name="Savage R."/>
            <person name="Osoegawa K."/>
            <person name="de Jong P."/>
            <person name="Lindberg D.R."/>
            <person name="Seaver E.C."/>
            <person name="Weisblat D.A."/>
            <person name="Putnam N.H."/>
            <person name="Grigoriev I.V."/>
            <person name="Rokhsar D.S."/>
        </authorList>
    </citation>
    <scope>NUCLEOTIDE SEQUENCE</scope>
    <source>
        <strain evidence="6">I ESC-2004</strain>
    </source>
</reference>
<dbReference type="EMBL" id="KB310797">
    <property type="protein sequence ID" value="ELT90720.1"/>
    <property type="molecule type" value="Genomic_DNA"/>
</dbReference>
<reference evidence="4 6" key="2">
    <citation type="journal article" date="2013" name="Nature">
        <title>Insights into bilaterian evolution from three spiralian genomes.</title>
        <authorList>
            <person name="Simakov O."/>
            <person name="Marletaz F."/>
            <person name="Cho S.J."/>
            <person name="Edsinger-Gonzales E."/>
            <person name="Havlak P."/>
            <person name="Hellsten U."/>
            <person name="Kuo D.H."/>
            <person name="Larsson T."/>
            <person name="Lv J."/>
            <person name="Arendt D."/>
            <person name="Savage R."/>
            <person name="Osoegawa K."/>
            <person name="de Jong P."/>
            <person name="Grimwood J."/>
            <person name="Chapman J.A."/>
            <person name="Shapiro H."/>
            <person name="Aerts A."/>
            <person name="Otillar R.P."/>
            <person name="Terry A.Y."/>
            <person name="Boore J.L."/>
            <person name="Grigoriev I.V."/>
            <person name="Lindberg D.R."/>
            <person name="Seaver E.C."/>
            <person name="Weisblat D.A."/>
            <person name="Putnam N.H."/>
            <person name="Rokhsar D.S."/>
        </authorList>
    </citation>
    <scope>NUCLEOTIDE SEQUENCE</scope>
    <source>
        <strain evidence="4 6">I ESC-2004</strain>
    </source>
</reference>
<dbReference type="Pfam" id="PF25469">
    <property type="entry name" value="WHD_NWD1"/>
    <property type="match status" value="1"/>
</dbReference>
<evidence type="ECO:0000313" key="5">
    <source>
        <dbReference type="EnsemblMetazoa" id="CapteP26677"/>
    </source>
</evidence>
<dbReference type="HOGENOM" id="CLU_104033_0_0_1"/>
<dbReference type="InterPro" id="IPR057588">
    <property type="entry name" value="NWD1/2-like_WH"/>
</dbReference>
<keyword evidence="2" id="KW-0677">Repeat</keyword>
<feature type="domain" description="NWD1/2-like winged helix-turn-helix" evidence="3">
    <location>
        <begin position="74"/>
        <end position="185"/>
    </location>
</feature>
<feature type="non-terminal residue" evidence="4">
    <location>
        <position position="206"/>
    </location>
</feature>
<dbReference type="InterPro" id="IPR052752">
    <property type="entry name" value="NACHT-WD_repeat"/>
</dbReference>
<gene>
    <name evidence="4" type="ORF">CAPTEDRAFT_26677</name>
</gene>
<evidence type="ECO:0000313" key="4">
    <source>
        <dbReference type="EMBL" id="ELT90720.1"/>
    </source>
</evidence>
<dbReference type="EnsemblMetazoa" id="CapteT26677">
    <property type="protein sequence ID" value="CapteP26677"/>
    <property type="gene ID" value="CapteG26677"/>
</dbReference>
<sequence length="206" mass="23889">ENFIEVTEMEADEGEKMLDVMLESQGRTLTPAQKVFFLKAYRQCPLPLYLKLATDVAMMWHSYDTPNEDVLPTTISGLIEALFDRLESKFGHKFVSHALGCITAAKSGLSAAELEDILSCDDEVLDEIYTFWVPPFRRLPPLLWIRVRNDLGMYLAERGVDDITAYRWYHRQFWEAATRRYLCKNEKQIRGAIADYFEGKWHNGKP</sequence>
<accession>R7TI03</accession>
<organism evidence="4">
    <name type="scientific">Capitella teleta</name>
    <name type="common">Polychaete worm</name>
    <dbReference type="NCBI Taxonomy" id="283909"/>
    <lineage>
        <taxon>Eukaryota</taxon>
        <taxon>Metazoa</taxon>
        <taxon>Spiralia</taxon>
        <taxon>Lophotrochozoa</taxon>
        <taxon>Annelida</taxon>
        <taxon>Polychaeta</taxon>
        <taxon>Sedentaria</taxon>
        <taxon>Scolecida</taxon>
        <taxon>Capitellidae</taxon>
        <taxon>Capitella</taxon>
    </lineage>
</organism>
<evidence type="ECO:0000256" key="1">
    <source>
        <dbReference type="ARBA" id="ARBA00022574"/>
    </source>
</evidence>
<evidence type="ECO:0000259" key="3">
    <source>
        <dbReference type="Pfam" id="PF25469"/>
    </source>
</evidence>
<dbReference type="OrthoDB" id="6129112at2759"/>
<name>R7TI03_CAPTE</name>
<dbReference type="STRING" id="283909.R7TI03"/>
<dbReference type="PANTHER" id="PTHR19871">
    <property type="entry name" value="BETA TRANSDUCIN-RELATED PROTEIN"/>
    <property type="match status" value="1"/>
</dbReference>